<evidence type="ECO:0000256" key="6">
    <source>
        <dbReference type="ARBA" id="ARBA00022989"/>
    </source>
</evidence>
<dbReference type="Gene3D" id="3.40.50.300">
    <property type="entry name" value="P-loop containing nucleotide triphosphate hydrolases"/>
    <property type="match status" value="1"/>
</dbReference>
<protein>
    <submittedName>
        <fullName evidence="11">ABC transporter, ATP-binding protein</fullName>
    </submittedName>
</protein>
<gene>
    <name evidence="11" type="ORF">HMPREF9013_1466</name>
</gene>
<dbReference type="Proteomes" id="UP000005017">
    <property type="component" value="Unassembled WGS sequence"/>
</dbReference>
<evidence type="ECO:0000259" key="9">
    <source>
        <dbReference type="PROSITE" id="PS50893"/>
    </source>
</evidence>
<evidence type="ECO:0000256" key="7">
    <source>
        <dbReference type="ARBA" id="ARBA00023136"/>
    </source>
</evidence>
<dbReference type="SUPFAM" id="SSF90123">
    <property type="entry name" value="ABC transporter transmembrane region"/>
    <property type="match status" value="1"/>
</dbReference>
<dbReference type="GO" id="GO:0005524">
    <property type="term" value="F:ATP binding"/>
    <property type="evidence" value="ECO:0007669"/>
    <property type="project" value="UniProtKB-KW"/>
</dbReference>
<dbReference type="GO" id="GO:0140359">
    <property type="term" value="F:ABC-type transporter activity"/>
    <property type="evidence" value="ECO:0007669"/>
    <property type="project" value="InterPro"/>
</dbReference>
<dbReference type="FunFam" id="3.40.50.300:FF:000287">
    <property type="entry name" value="Multidrug ABC transporter ATP-binding protein"/>
    <property type="match status" value="1"/>
</dbReference>
<dbReference type="AlphaFoldDB" id="D2MLW1"/>
<feature type="transmembrane region" description="Helical" evidence="8">
    <location>
        <begin position="179"/>
        <end position="202"/>
    </location>
</feature>
<dbReference type="EMBL" id="ADFR01000001">
    <property type="protein sequence ID" value="EFC06520.1"/>
    <property type="molecule type" value="Genomic_DNA"/>
</dbReference>
<comment type="caution">
    <text evidence="11">The sequence shown here is derived from an EMBL/GenBank/DDBJ whole genome shotgun (WGS) entry which is preliminary data.</text>
</comment>
<feature type="transmembrane region" description="Helical" evidence="8">
    <location>
        <begin position="154"/>
        <end position="173"/>
    </location>
</feature>
<keyword evidence="7 8" id="KW-0472">Membrane</keyword>
<feature type="domain" description="ABC transmembrane type-1" evidence="10">
    <location>
        <begin position="29"/>
        <end position="327"/>
    </location>
</feature>
<dbReference type="InterPro" id="IPR039421">
    <property type="entry name" value="Type_1_exporter"/>
</dbReference>
<keyword evidence="6 8" id="KW-1133">Transmembrane helix</keyword>
<feature type="transmembrane region" description="Helical" evidence="8">
    <location>
        <begin position="262"/>
        <end position="282"/>
    </location>
</feature>
<dbReference type="RefSeq" id="WP_006626382.1">
    <property type="nucleotide sequence ID" value="NZ_ADFR01000001.1"/>
</dbReference>
<comment type="subcellular location">
    <subcellularLocation>
        <location evidence="1">Cell membrane</location>
        <topology evidence="1">Multi-pass membrane protein</topology>
    </subcellularLocation>
</comment>
<proteinExistence type="predicted"/>
<feature type="transmembrane region" description="Helical" evidence="8">
    <location>
        <begin position="72"/>
        <end position="92"/>
    </location>
</feature>
<name>D2MLW1_9FIRM</name>
<dbReference type="CDD" id="cd03254">
    <property type="entry name" value="ABCC_Glucan_exporter_like"/>
    <property type="match status" value="1"/>
</dbReference>
<reference evidence="12" key="1">
    <citation type="submission" date="2009-12" db="EMBL/GenBank/DDBJ databases">
        <title>Sequence of Clostridiales genomosp. BVAB3 str. UPII9-5.</title>
        <authorList>
            <person name="Madupu R."/>
            <person name="Durkin A.S."/>
            <person name="Torralba M."/>
            <person name="Methe B."/>
            <person name="Sutton G.G."/>
            <person name="Strausberg R.L."/>
            <person name="Nelson K.E."/>
        </authorList>
    </citation>
    <scope>NUCLEOTIDE SEQUENCE [LARGE SCALE GENOMIC DNA]</scope>
    <source>
        <strain evidence="12">W1219</strain>
    </source>
</reference>
<evidence type="ECO:0000313" key="11">
    <source>
        <dbReference type="EMBL" id="EFC06520.1"/>
    </source>
</evidence>
<keyword evidence="5 11" id="KW-0067">ATP-binding</keyword>
<dbReference type="InterPro" id="IPR003439">
    <property type="entry name" value="ABC_transporter-like_ATP-bd"/>
</dbReference>
<evidence type="ECO:0000313" key="12">
    <source>
        <dbReference type="Proteomes" id="UP000005017"/>
    </source>
</evidence>
<evidence type="ECO:0000259" key="10">
    <source>
        <dbReference type="PROSITE" id="PS50929"/>
    </source>
</evidence>
<keyword evidence="3 8" id="KW-0812">Transmembrane</keyword>
<evidence type="ECO:0000256" key="8">
    <source>
        <dbReference type="SAM" id="Phobius"/>
    </source>
</evidence>
<dbReference type="Pfam" id="PF00005">
    <property type="entry name" value="ABC_tran"/>
    <property type="match status" value="1"/>
</dbReference>
<dbReference type="PANTHER" id="PTHR24221">
    <property type="entry name" value="ATP-BINDING CASSETTE SUB-FAMILY B"/>
    <property type="match status" value="1"/>
</dbReference>
<feature type="domain" description="ABC transporter" evidence="9">
    <location>
        <begin position="391"/>
        <end position="625"/>
    </location>
</feature>
<dbReference type="InterPro" id="IPR011527">
    <property type="entry name" value="ABC1_TM_dom"/>
</dbReference>
<evidence type="ECO:0000256" key="1">
    <source>
        <dbReference type="ARBA" id="ARBA00004651"/>
    </source>
</evidence>
<dbReference type="InterPro" id="IPR036640">
    <property type="entry name" value="ABC1_TM_sf"/>
</dbReference>
<dbReference type="InterPro" id="IPR003593">
    <property type="entry name" value="AAA+_ATPase"/>
</dbReference>
<keyword evidence="4" id="KW-0547">Nucleotide-binding</keyword>
<keyword evidence="2" id="KW-0813">Transport</keyword>
<dbReference type="PANTHER" id="PTHR24221:SF499">
    <property type="entry name" value="FATTY ACID ABC TRANSPORTER ATP-BINDING_PERMEASE PROTEIN"/>
    <property type="match status" value="1"/>
</dbReference>
<keyword evidence="12" id="KW-1185">Reference proteome</keyword>
<sequence length="630" mass="70868">MKNRTANQISMVKRLIKMLFEFYPKLLPVIILLTIVNAILGSLPAVFQQNIVSILQQAWDNGWTWEITRPLVMEVVFGLLFVYAIALAINFINQQMLAIFTQGSLDKMRKKIFNHMEHLPICFFDQNQRGDIMSYYTNDIEAMRQMISQSLPQLLVSAISLVTILIIMLYYSIPLASVIVLGAFVTITVTRKVGGLSAKYFIAQQRMTGQTEGVIEEMINGLKVIKVFNHEEEAEKVFDKANDALFEASYKANRYANTLMPILNNINYIVYALVAVMSGIFIEMKFPNFSISGLSFSMAVVVPFLQMSRQFSGAIQQISPQINSMVMGLAGAKRMFSLLDEKIEEDEGSYELVNVQEDHEILIETSEKTKRWAWKVMKDGVKELVPLKGDVQFKQVDFSYASDKQILYDISLYAKPGQKVAFVGATGAGKTTITNLINRFYDIEKGQILYDGLDIKKIKKSSLRKSLGIVLQDTVLFTETVMENIRYGNLEATDEECIAAAKLAGAHEFIKHLPQGYHTILHGGASNLSQGQTQLLAIARAAVNNPPVMILDEATSSIDTRTEQIVQTGMDNLMNGRTVFVIAHRLSTVKNSNVIIVLDHGHIIERGTHQELLEQKGQYYQLYTGAFELE</sequence>
<dbReference type="eggNOG" id="COG1132">
    <property type="taxonomic scope" value="Bacteria"/>
</dbReference>
<dbReference type="PROSITE" id="PS50929">
    <property type="entry name" value="ABC_TM1F"/>
    <property type="match status" value="1"/>
</dbReference>
<dbReference type="Pfam" id="PF00664">
    <property type="entry name" value="ABC_membrane"/>
    <property type="match status" value="1"/>
</dbReference>
<evidence type="ECO:0000256" key="3">
    <source>
        <dbReference type="ARBA" id="ARBA00022692"/>
    </source>
</evidence>
<dbReference type="CDD" id="cd18547">
    <property type="entry name" value="ABC_6TM_Tm288_like"/>
    <property type="match status" value="1"/>
</dbReference>
<accession>D2MLW1</accession>
<dbReference type="Gene3D" id="1.20.1560.10">
    <property type="entry name" value="ABC transporter type 1, transmembrane domain"/>
    <property type="match status" value="1"/>
</dbReference>
<organism evidence="11 12">
    <name type="scientific">Bulleidia extructa W1219</name>
    <dbReference type="NCBI Taxonomy" id="679192"/>
    <lineage>
        <taxon>Bacteria</taxon>
        <taxon>Bacillati</taxon>
        <taxon>Bacillota</taxon>
        <taxon>Erysipelotrichia</taxon>
        <taxon>Erysipelotrichales</taxon>
        <taxon>Erysipelotrichaceae</taxon>
        <taxon>Bulleidia</taxon>
    </lineage>
</organism>
<dbReference type="PROSITE" id="PS50893">
    <property type="entry name" value="ABC_TRANSPORTER_2"/>
    <property type="match status" value="1"/>
</dbReference>
<evidence type="ECO:0000256" key="5">
    <source>
        <dbReference type="ARBA" id="ARBA00022840"/>
    </source>
</evidence>
<evidence type="ECO:0000256" key="2">
    <source>
        <dbReference type="ARBA" id="ARBA00022448"/>
    </source>
</evidence>
<dbReference type="GO" id="GO:0016887">
    <property type="term" value="F:ATP hydrolysis activity"/>
    <property type="evidence" value="ECO:0007669"/>
    <property type="project" value="InterPro"/>
</dbReference>
<dbReference type="SUPFAM" id="SSF52540">
    <property type="entry name" value="P-loop containing nucleoside triphosphate hydrolases"/>
    <property type="match status" value="1"/>
</dbReference>
<dbReference type="STRING" id="679192.HMPREF9013_1466"/>
<dbReference type="GO" id="GO:0005886">
    <property type="term" value="C:plasma membrane"/>
    <property type="evidence" value="ECO:0007669"/>
    <property type="project" value="UniProtKB-SubCell"/>
</dbReference>
<dbReference type="InterPro" id="IPR027417">
    <property type="entry name" value="P-loop_NTPase"/>
</dbReference>
<dbReference type="SMART" id="SM00382">
    <property type="entry name" value="AAA"/>
    <property type="match status" value="1"/>
</dbReference>
<dbReference type="OrthoDB" id="9762778at2"/>
<evidence type="ECO:0000256" key="4">
    <source>
        <dbReference type="ARBA" id="ARBA00022741"/>
    </source>
</evidence>